<evidence type="ECO:0000256" key="12">
    <source>
        <dbReference type="ARBA" id="ARBA00023027"/>
    </source>
</evidence>
<evidence type="ECO:0000256" key="17">
    <source>
        <dbReference type="RuleBase" id="RU003403"/>
    </source>
</evidence>
<feature type="transmembrane region" description="Helical" evidence="17">
    <location>
        <begin position="200"/>
        <end position="220"/>
    </location>
</feature>
<keyword evidence="15 17" id="KW-0472">Membrane</keyword>
<evidence type="ECO:0000256" key="13">
    <source>
        <dbReference type="ARBA" id="ARBA00023075"/>
    </source>
</evidence>
<evidence type="ECO:0000256" key="1">
    <source>
        <dbReference type="ARBA" id="ARBA00004448"/>
    </source>
</evidence>
<keyword evidence="9 17" id="KW-1278">Translocase</keyword>
<reference evidence="20" key="1">
    <citation type="journal article" date="2005" name="Zootaxa">
        <title>Molecular phylogeny of Austrofundulus Myers (Cyprinodontiformes: Rivulidae), with revision of the genus and the description of four new species.</title>
        <authorList>
            <person name="Hrbek T."/>
            <person name="Taphorn D.C."/>
            <person name="Thomerson J.E."/>
        </authorList>
    </citation>
    <scope>NUCLEOTIDE SEQUENCE</scope>
    <source>
        <strain evidence="20">886</strain>
    </source>
</reference>
<dbReference type="GO" id="GO:0006120">
    <property type="term" value="P:mitochondrial electron transport, NADH to ubiquinone"/>
    <property type="evidence" value="ECO:0007669"/>
    <property type="project" value="InterPro"/>
</dbReference>
<dbReference type="InterPro" id="IPR010933">
    <property type="entry name" value="NADH_DH_su2_C"/>
</dbReference>
<feature type="domain" description="NADH dehydrogenase subunit 2 C-terminal" evidence="19">
    <location>
        <begin position="290"/>
        <end position="343"/>
    </location>
</feature>
<feature type="transmembrane region" description="Helical" evidence="17">
    <location>
        <begin position="275"/>
        <end position="294"/>
    </location>
</feature>
<dbReference type="InterPro" id="IPR003917">
    <property type="entry name" value="NADH_UbQ_OxRdtase_chain2"/>
</dbReference>
<evidence type="ECO:0000259" key="18">
    <source>
        <dbReference type="Pfam" id="PF00361"/>
    </source>
</evidence>
<evidence type="ECO:0000259" key="19">
    <source>
        <dbReference type="Pfam" id="PF06444"/>
    </source>
</evidence>
<keyword evidence="8 17" id="KW-0999">Mitochondrion inner membrane</keyword>
<evidence type="ECO:0000256" key="15">
    <source>
        <dbReference type="ARBA" id="ARBA00023136"/>
    </source>
</evidence>
<dbReference type="Pfam" id="PF06444">
    <property type="entry name" value="NADH_dehy_S2_C"/>
    <property type="match status" value="1"/>
</dbReference>
<dbReference type="AlphaFoldDB" id="Q3ZFY7"/>
<dbReference type="PANTHER" id="PTHR46552">
    <property type="entry name" value="NADH-UBIQUINONE OXIDOREDUCTASE CHAIN 2"/>
    <property type="match status" value="1"/>
</dbReference>
<comment type="function">
    <text evidence="17">Core subunit of the mitochondrial membrane respiratory chain NADH dehydrogenase (Complex I) which catalyzes electron transfer from NADH through the respiratory chain, using ubiquinone as an electron acceptor. Essential for the catalytic activity and assembly of complex I.</text>
</comment>
<comment type="subcellular location">
    <subcellularLocation>
        <location evidence="1 17">Mitochondrion inner membrane</location>
        <topology evidence="1 17">Multi-pass membrane protein</topology>
    </subcellularLocation>
</comment>
<evidence type="ECO:0000256" key="6">
    <source>
        <dbReference type="ARBA" id="ARBA00022660"/>
    </source>
</evidence>
<keyword evidence="10 17" id="KW-0249">Electron transport</keyword>
<evidence type="ECO:0000256" key="11">
    <source>
        <dbReference type="ARBA" id="ARBA00022989"/>
    </source>
</evidence>
<feature type="transmembrane region" description="Helical" evidence="17">
    <location>
        <begin position="232"/>
        <end position="255"/>
    </location>
</feature>
<dbReference type="PANTHER" id="PTHR46552:SF1">
    <property type="entry name" value="NADH-UBIQUINONE OXIDOREDUCTASE CHAIN 2"/>
    <property type="match status" value="1"/>
</dbReference>
<feature type="transmembrane region" description="Helical" evidence="17">
    <location>
        <begin position="5"/>
        <end position="22"/>
    </location>
</feature>
<evidence type="ECO:0000256" key="2">
    <source>
        <dbReference type="ARBA" id="ARBA00007012"/>
    </source>
</evidence>
<feature type="transmembrane region" description="Helical" evidence="17">
    <location>
        <begin position="325"/>
        <end position="348"/>
    </location>
</feature>
<dbReference type="GO" id="GO:0008137">
    <property type="term" value="F:NADH dehydrogenase (ubiquinone) activity"/>
    <property type="evidence" value="ECO:0007669"/>
    <property type="project" value="UniProtKB-EC"/>
</dbReference>
<organism evidence="20">
    <name type="scientific">Rachovia hummelincki</name>
    <dbReference type="NCBI Taxonomy" id="319033"/>
    <lineage>
        <taxon>Eukaryota</taxon>
        <taxon>Metazoa</taxon>
        <taxon>Chordata</taxon>
        <taxon>Craniata</taxon>
        <taxon>Vertebrata</taxon>
        <taxon>Euteleostomi</taxon>
        <taxon>Actinopterygii</taxon>
        <taxon>Neopterygii</taxon>
        <taxon>Teleostei</taxon>
        <taxon>Neoteleostei</taxon>
        <taxon>Acanthomorphata</taxon>
        <taxon>Ovalentaria</taxon>
        <taxon>Atherinomorphae</taxon>
        <taxon>Cyprinodontiformes</taxon>
        <taxon>Rivulidae</taxon>
        <taxon>Rachovia</taxon>
    </lineage>
</organism>
<geneLocation type="mitochondrion" evidence="20"/>
<evidence type="ECO:0000313" key="20">
    <source>
        <dbReference type="EMBL" id="AAY99294.1"/>
    </source>
</evidence>
<feature type="transmembrane region" description="Helical" evidence="17">
    <location>
        <begin position="58"/>
        <end position="81"/>
    </location>
</feature>
<keyword evidence="14 17" id="KW-0496">Mitochondrion</keyword>
<dbReference type="PRINTS" id="PR01436">
    <property type="entry name" value="NADHDHGNASE2"/>
</dbReference>
<name>Q3ZFY7_9TELE</name>
<evidence type="ECO:0000256" key="3">
    <source>
        <dbReference type="ARBA" id="ARBA00012944"/>
    </source>
</evidence>
<sequence length="350" mass="39252">MNPYITLNITTLSMAMGTLITISSSHWLIAWMGLEINTFAILPLMTQKHNPRATEATIKYFIIQTTATAVLLFASISNAWITGQWKIHHMNHPLPLTMIYMALALKLGLAPLHAWFPEVIQGLDLKTGFILATWQKFAPISLILQLPNCNPTLINTLSLLSILMGGWEGLNQTQLRKILGYSWIAHLGWMMLALQYSPMLALTTFLVYVIPTFFLFFTFWQTQTTSINALSIAWSKMPIISATMPLILLSLGGLPPLTGFFPKLLILAELTEEKIALTATMAALSTLLSLYFYLRLSYTMTLTVPPNNLPAILPWRINPSKPTMILAILATLSLFFMPLFPVLSMFLFND</sequence>
<keyword evidence="11 17" id="KW-1133">Transmembrane helix</keyword>
<evidence type="ECO:0000256" key="16">
    <source>
        <dbReference type="ARBA" id="ARBA00049551"/>
    </source>
</evidence>
<accession>Q3ZFY7</accession>
<evidence type="ECO:0000256" key="8">
    <source>
        <dbReference type="ARBA" id="ARBA00022792"/>
    </source>
</evidence>
<feature type="transmembrane region" description="Helical" evidence="17">
    <location>
        <begin position="93"/>
        <end position="116"/>
    </location>
</feature>
<keyword evidence="6 17" id="KW-0679">Respiratory chain</keyword>
<gene>
    <name evidence="20" type="primary">NADH2</name>
</gene>
<dbReference type="InterPro" id="IPR050175">
    <property type="entry name" value="Complex_I_Subunit_2"/>
</dbReference>
<keyword evidence="13 17" id="KW-0830">Ubiquinone</keyword>
<keyword evidence="12 17" id="KW-0520">NAD</keyword>
<feature type="domain" description="NADH:quinone oxidoreductase/Mrp antiporter transmembrane" evidence="18">
    <location>
        <begin position="24"/>
        <end position="288"/>
    </location>
</feature>
<comment type="catalytic activity">
    <reaction evidence="16 17">
        <text>a ubiquinone + NADH + 5 H(+)(in) = a ubiquinol + NAD(+) + 4 H(+)(out)</text>
        <dbReference type="Rhea" id="RHEA:29091"/>
        <dbReference type="Rhea" id="RHEA-COMP:9565"/>
        <dbReference type="Rhea" id="RHEA-COMP:9566"/>
        <dbReference type="ChEBI" id="CHEBI:15378"/>
        <dbReference type="ChEBI" id="CHEBI:16389"/>
        <dbReference type="ChEBI" id="CHEBI:17976"/>
        <dbReference type="ChEBI" id="CHEBI:57540"/>
        <dbReference type="ChEBI" id="CHEBI:57945"/>
        <dbReference type="EC" id="7.1.1.2"/>
    </reaction>
</comment>
<evidence type="ECO:0000256" key="5">
    <source>
        <dbReference type="ARBA" id="ARBA00022448"/>
    </source>
</evidence>
<dbReference type="InterPro" id="IPR001750">
    <property type="entry name" value="ND/Mrp_TM"/>
</dbReference>
<proteinExistence type="inferred from homology"/>
<dbReference type="EMBL" id="AY850642">
    <property type="protein sequence ID" value="AAY99294.1"/>
    <property type="molecule type" value="Genomic_DNA"/>
</dbReference>
<keyword evidence="7 17" id="KW-0812">Transmembrane</keyword>
<evidence type="ECO:0000256" key="10">
    <source>
        <dbReference type="ARBA" id="ARBA00022982"/>
    </source>
</evidence>
<comment type="similarity">
    <text evidence="2 17">Belongs to the complex I subunit 2 family.</text>
</comment>
<evidence type="ECO:0000256" key="7">
    <source>
        <dbReference type="ARBA" id="ARBA00022692"/>
    </source>
</evidence>
<dbReference type="GO" id="GO:0005743">
    <property type="term" value="C:mitochondrial inner membrane"/>
    <property type="evidence" value="ECO:0007669"/>
    <property type="project" value="UniProtKB-SubCell"/>
</dbReference>
<evidence type="ECO:0000256" key="14">
    <source>
        <dbReference type="ARBA" id="ARBA00023128"/>
    </source>
</evidence>
<keyword evidence="5" id="KW-0813">Transport</keyword>
<dbReference type="EC" id="7.1.1.2" evidence="3 17"/>
<protein>
    <recommendedName>
        <fullName evidence="4 17">NADH-ubiquinone oxidoreductase chain 2</fullName>
        <ecNumber evidence="3 17">7.1.1.2</ecNumber>
    </recommendedName>
</protein>
<evidence type="ECO:0000256" key="4">
    <source>
        <dbReference type="ARBA" id="ARBA00021008"/>
    </source>
</evidence>
<dbReference type="Pfam" id="PF00361">
    <property type="entry name" value="Proton_antipo_M"/>
    <property type="match status" value="1"/>
</dbReference>
<evidence type="ECO:0000256" key="9">
    <source>
        <dbReference type="ARBA" id="ARBA00022967"/>
    </source>
</evidence>